<proteinExistence type="predicted"/>
<organism evidence="1 2">
    <name type="scientific">Undibacterium pigrum</name>
    <dbReference type="NCBI Taxonomy" id="401470"/>
    <lineage>
        <taxon>Bacteria</taxon>
        <taxon>Pseudomonadati</taxon>
        <taxon>Pseudomonadota</taxon>
        <taxon>Betaproteobacteria</taxon>
        <taxon>Burkholderiales</taxon>
        <taxon>Oxalobacteraceae</taxon>
        <taxon>Undibacterium</taxon>
    </lineage>
</organism>
<accession>A0A318K2H5</accession>
<name>A0A318K2H5_9BURK</name>
<keyword evidence="2" id="KW-1185">Reference proteome</keyword>
<dbReference type="Proteomes" id="UP000247792">
    <property type="component" value="Unassembled WGS sequence"/>
</dbReference>
<dbReference type="AlphaFoldDB" id="A0A318K2H5"/>
<evidence type="ECO:0000313" key="2">
    <source>
        <dbReference type="Proteomes" id="UP000247792"/>
    </source>
</evidence>
<gene>
    <name evidence="1" type="ORF">DFR42_1011085</name>
</gene>
<reference evidence="1 2" key="1">
    <citation type="submission" date="2018-05" db="EMBL/GenBank/DDBJ databases">
        <title>Genomic Encyclopedia of Type Strains, Phase IV (KMG-IV): sequencing the most valuable type-strain genomes for metagenomic binning, comparative biology and taxonomic classification.</title>
        <authorList>
            <person name="Goeker M."/>
        </authorList>
    </citation>
    <scope>NUCLEOTIDE SEQUENCE [LARGE SCALE GENOMIC DNA]</scope>
    <source>
        <strain evidence="1 2">DSM 19792</strain>
    </source>
</reference>
<sequence length="57" mass="6393">MNLRQLLEFFDAQHAGNCTIPGTHEFIEQIAADIGIASPRYEANASNPIYEMNFHKG</sequence>
<protein>
    <submittedName>
        <fullName evidence="1">Uncharacterized protein</fullName>
    </submittedName>
</protein>
<comment type="caution">
    <text evidence="1">The sequence shown here is derived from an EMBL/GenBank/DDBJ whole genome shotgun (WGS) entry which is preliminary data.</text>
</comment>
<evidence type="ECO:0000313" key="1">
    <source>
        <dbReference type="EMBL" id="PXX47504.1"/>
    </source>
</evidence>
<dbReference type="EMBL" id="QJKB01000001">
    <property type="protein sequence ID" value="PXX47504.1"/>
    <property type="molecule type" value="Genomic_DNA"/>
</dbReference>